<dbReference type="STRING" id="243233.MCA0765"/>
<organism evidence="1 2">
    <name type="scientific">Methylococcus capsulatus (strain ATCC 33009 / NCIMB 11132 / Bath)</name>
    <dbReference type="NCBI Taxonomy" id="243233"/>
    <lineage>
        <taxon>Bacteria</taxon>
        <taxon>Pseudomonadati</taxon>
        <taxon>Pseudomonadota</taxon>
        <taxon>Gammaproteobacteria</taxon>
        <taxon>Methylococcales</taxon>
        <taxon>Methylococcaceae</taxon>
        <taxon>Methylococcus</taxon>
    </lineage>
</organism>
<name>Q60AS9_METCA</name>
<evidence type="ECO:0000313" key="2">
    <source>
        <dbReference type="Proteomes" id="UP000006821"/>
    </source>
</evidence>
<proteinExistence type="predicted"/>
<dbReference type="AlphaFoldDB" id="Q60AS9"/>
<evidence type="ECO:0000313" key="1">
    <source>
        <dbReference type="EMBL" id="AAU92964.1"/>
    </source>
</evidence>
<gene>
    <name evidence="1" type="ordered locus">MCA0765</name>
</gene>
<dbReference type="KEGG" id="mca:MCA0765"/>
<protein>
    <submittedName>
        <fullName evidence="1">Uncharacterized protein</fullName>
    </submittedName>
</protein>
<dbReference type="InterPro" id="IPR011050">
    <property type="entry name" value="Pectin_lyase_fold/virulence"/>
</dbReference>
<dbReference type="SUPFAM" id="SSF51126">
    <property type="entry name" value="Pectin lyase-like"/>
    <property type="match status" value="1"/>
</dbReference>
<reference evidence="1 2" key="1">
    <citation type="journal article" date="2004" name="PLoS Biol.">
        <title>Genomic insights into methanotrophy: the complete genome sequence of Methylococcus capsulatus (Bath).</title>
        <authorList>
            <person name="Ward N.L."/>
            <person name="Larsen O."/>
            <person name="Sakwa J."/>
            <person name="Bruseth L."/>
            <person name="Khouri H.M."/>
            <person name="Durkin A.S."/>
            <person name="Dimitrov G."/>
            <person name="Jiang L."/>
            <person name="Scanlan D."/>
            <person name="Kang K.H."/>
            <person name="Lewis M.R."/>
            <person name="Nelson K.E."/>
            <person name="Methe B.A."/>
            <person name="Wu M."/>
            <person name="Heidelberg J.F."/>
            <person name="Paulsen I.T."/>
            <person name="Fouts D.E."/>
            <person name="Ravel J."/>
            <person name="Tettelin H."/>
            <person name="Ren Q."/>
            <person name="Read T.D."/>
            <person name="DeBoy R.T."/>
            <person name="Seshadri R."/>
            <person name="Salzberg S.L."/>
            <person name="Jensen H.B."/>
            <person name="Birkeland N.K."/>
            <person name="Nelson W.C."/>
            <person name="Dodson R.J."/>
            <person name="Grindhaug S.H."/>
            <person name="Holt I.E."/>
            <person name="Eidhammer I."/>
            <person name="Jonasen I."/>
            <person name="Vanaken S."/>
            <person name="Utterback T.R."/>
            <person name="Feldblyum T.V."/>
            <person name="Fraser C.M."/>
            <person name="Lillehaug J.R."/>
            <person name="Eisen J.A."/>
        </authorList>
    </citation>
    <scope>NUCLEOTIDE SEQUENCE [LARGE SCALE GENOMIC DNA]</scope>
    <source>
        <strain evidence="2">ATCC 33009 / NCIMB 11132 / Bath</strain>
    </source>
</reference>
<dbReference type="HOGENOM" id="CLU_945968_0_0_6"/>
<accession>Q60AS9</accession>
<dbReference type="EMBL" id="AE017282">
    <property type="protein sequence ID" value="AAU92964.1"/>
    <property type="molecule type" value="Genomic_DNA"/>
</dbReference>
<sequence length="294" mass="29181">MRAAGRSARLSQEQCEVVMNDGLRQVRRPSGISRIGPRSGVVLLLLASVAEPALAKRVYCPTNLQSELDAIKSGGTLEISGTCVGHFVVWKNVELRGKGTAPTLFGAGGGTVLTIMGAANRVKVKNLTITGGGGVGDGGGILNYGDLTLIGSTVVGNNAVNHGGGIYNYGTTTLKQSQVTGNIAGLDGGGIYNNSSASGWGTLSLYGSEVTGNKAGGGGGGIYSFGSAYLKNSVLNGNQAGGDGGGLKSAQGSITTVTGSVITGNIAASNGGVSGTVTFKGKQSTISGNLPDGP</sequence>
<dbReference type="eggNOG" id="COG3420">
    <property type="taxonomic scope" value="Bacteria"/>
</dbReference>
<dbReference type="Proteomes" id="UP000006821">
    <property type="component" value="Chromosome"/>
</dbReference>